<dbReference type="EnsemblMetazoa" id="Aqu2.1.04987_001">
    <property type="protein sequence ID" value="Aqu2.1.04987_001"/>
    <property type="gene ID" value="Aqu2.1.04987"/>
</dbReference>
<evidence type="ECO:0000313" key="1">
    <source>
        <dbReference type="EnsemblMetazoa" id="Aqu2.1.04987_001"/>
    </source>
</evidence>
<sequence>ATPSIVAAKQCKAEQANMYSNISQKSRDYRTLNCNKCNVCLDLIIGCMSCL</sequence>
<dbReference type="AlphaFoldDB" id="A0A1X7SS69"/>
<reference evidence="1" key="1">
    <citation type="submission" date="2017-05" db="UniProtKB">
        <authorList>
            <consortium name="EnsemblMetazoa"/>
        </authorList>
    </citation>
    <scope>IDENTIFICATION</scope>
</reference>
<accession>A0A1X7SS69</accession>
<dbReference type="InParanoid" id="A0A1X7SS69"/>
<organism evidence="1">
    <name type="scientific">Amphimedon queenslandica</name>
    <name type="common">Sponge</name>
    <dbReference type="NCBI Taxonomy" id="400682"/>
    <lineage>
        <taxon>Eukaryota</taxon>
        <taxon>Metazoa</taxon>
        <taxon>Porifera</taxon>
        <taxon>Demospongiae</taxon>
        <taxon>Heteroscleromorpha</taxon>
        <taxon>Haplosclerida</taxon>
        <taxon>Niphatidae</taxon>
        <taxon>Amphimedon</taxon>
    </lineage>
</organism>
<protein>
    <submittedName>
        <fullName evidence="1">Uncharacterized protein</fullName>
    </submittedName>
</protein>
<proteinExistence type="predicted"/>
<name>A0A1X7SS69_AMPQE</name>